<dbReference type="EMBL" id="JAMKOV010000011">
    <property type="protein sequence ID" value="KAI8037668.1"/>
    <property type="molecule type" value="Genomic_DNA"/>
</dbReference>
<keyword evidence="2" id="KW-1185">Reference proteome</keyword>
<reference evidence="1" key="1">
    <citation type="journal article" date="2023" name="Genome Biol. Evol.">
        <title>Long-read-based Genome Assembly of Drosophila gunungcola Reveals Fewer Chemosensory Genes in Flower-breeding Species.</title>
        <authorList>
            <person name="Negi A."/>
            <person name="Liao B.Y."/>
            <person name="Yeh S.D."/>
        </authorList>
    </citation>
    <scope>NUCLEOTIDE SEQUENCE</scope>
    <source>
        <strain evidence="1">Sukarami</strain>
    </source>
</reference>
<accession>A0A9P9YIN3</accession>
<name>A0A9P9YIN3_9MUSC</name>
<sequence length="150" mass="17137">MECLQMDQIRHHIPKELFGQVVDVSKILLESKNSKHIFKHYCKERTLTLKLRKLSSAIVAEHLVSVNIKISQQMFSDVAEQIIGLFDTEIKVESDFARSFPGKDKLLVDNWGYFKTKLCKGIKISPIFKTNISSKNCCAFLQKSNEESSG</sequence>
<gene>
    <name evidence="1" type="ORF">M5D96_009473</name>
</gene>
<protein>
    <submittedName>
        <fullName evidence="1">Uncharacterized protein</fullName>
    </submittedName>
</protein>
<dbReference type="AlphaFoldDB" id="A0A9P9YIN3"/>
<organism evidence="1 2">
    <name type="scientific">Drosophila gunungcola</name>
    <name type="common">fruit fly</name>
    <dbReference type="NCBI Taxonomy" id="103775"/>
    <lineage>
        <taxon>Eukaryota</taxon>
        <taxon>Metazoa</taxon>
        <taxon>Ecdysozoa</taxon>
        <taxon>Arthropoda</taxon>
        <taxon>Hexapoda</taxon>
        <taxon>Insecta</taxon>
        <taxon>Pterygota</taxon>
        <taxon>Neoptera</taxon>
        <taxon>Endopterygota</taxon>
        <taxon>Diptera</taxon>
        <taxon>Brachycera</taxon>
        <taxon>Muscomorpha</taxon>
        <taxon>Ephydroidea</taxon>
        <taxon>Drosophilidae</taxon>
        <taxon>Drosophila</taxon>
        <taxon>Sophophora</taxon>
    </lineage>
</organism>
<evidence type="ECO:0000313" key="1">
    <source>
        <dbReference type="EMBL" id="KAI8037668.1"/>
    </source>
</evidence>
<proteinExistence type="predicted"/>
<dbReference type="Proteomes" id="UP001059596">
    <property type="component" value="Unassembled WGS sequence"/>
</dbReference>
<comment type="caution">
    <text evidence="1">The sequence shown here is derived from an EMBL/GenBank/DDBJ whole genome shotgun (WGS) entry which is preliminary data.</text>
</comment>
<evidence type="ECO:0000313" key="2">
    <source>
        <dbReference type="Proteomes" id="UP001059596"/>
    </source>
</evidence>